<evidence type="ECO:0000256" key="1">
    <source>
        <dbReference type="SAM" id="MobiDB-lite"/>
    </source>
</evidence>
<feature type="transmembrane region" description="Helical" evidence="2">
    <location>
        <begin position="131"/>
        <end position="153"/>
    </location>
</feature>
<feature type="region of interest" description="Disordered" evidence="1">
    <location>
        <begin position="91"/>
        <end position="127"/>
    </location>
</feature>
<protein>
    <submittedName>
        <fullName evidence="3">Uncharacterized protein</fullName>
    </submittedName>
</protein>
<proteinExistence type="predicted"/>
<dbReference type="AlphaFoldDB" id="A0A7X6MHD2"/>
<sequence length="496" mass="51480">MSRESHPGQSRPTAVIVIAPDERSAEILVEGQRQVVTGQAPKETRRAALDVATGYAARIGQPVLIDARDANGYWRLVATPTGVVQAADQVVPGREPTPPPPPAPAGPPVSGPETGAQPGARAKTKRKGGRTLVIVGAAVLALVLLAGAGAAAWRFLPGLGGGPGGDVAADVTTLNHPAPPHFSTTVDFSARIAPGSQPGVSRRGDLLAYVDPEQRLNLLDADGENLWSADLPVESGEALGELRFVEYGGEGAVVMETAGTLWFWPVAGGEPTGVDLPENASVQYVGSSVLVRTESDAFVPVGAELEPVGVPEGSAPMLADGENVLTAVVNGPWTWVSPDDNPVQVTAQRPHDAGEMEAVLTALREYVIIRWEPLRGEGAVLAFHDTQDGSVVGSAQIDPADLEDVRHRSEAVGPRLVAYGPAVMNPENGRTAVVPGLKPQIAVGSLVFGQIDDAPVAVDAEGRVEEAAADSVPPIGLLGERAVVVHEDHLYAIPSE</sequence>
<dbReference type="RefSeq" id="WP_061082033.1">
    <property type="nucleotide sequence ID" value="NZ_JAAXPG010000027.1"/>
</dbReference>
<dbReference type="EMBL" id="JAAXPG010000027">
    <property type="protein sequence ID" value="NKZ00743.1"/>
    <property type="molecule type" value="Genomic_DNA"/>
</dbReference>
<evidence type="ECO:0000313" key="3">
    <source>
        <dbReference type="EMBL" id="NKZ00743.1"/>
    </source>
</evidence>
<keyword evidence="4" id="KW-1185">Reference proteome</keyword>
<evidence type="ECO:0000256" key="2">
    <source>
        <dbReference type="SAM" id="Phobius"/>
    </source>
</evidence>
<feature type="compositionally biased region" description="Pro residues" evidence="1">
    <location>
        <begin position="95"/>
        <end position="110"/>
    </location>
</feature>
<dbReference type="Proteomes" id="UP000553209">
    <property type="component" value="Unassembled WGS sequence"/>
</dbReference>
<accession>A0A7X6MHD2</accession>
<keyword evidence="2" id="KW-0472">Membrane</keyword>
<name>A0A7X6MHD2_9ACTN</name>
<keyword evidence="2" id="KW-0812">Transmembrane</keyword>
<keyword evidence="2" id="KW-1133">Transmembrane helix</keyword>
<gene>
    <name evidence="3" type="ORF">HGB44_24190</name>
</gene>
<organism evidence="3 4">
    <name type="scientific">Nocardiopsis alborubida</name>
    <dbReference type="NCBI Taxonomy" id="146802"/>
    <lineage>
        <taxon>Bacteria</taxon>
        <taxon>Bacillati</taxon>
        <taxon>Actinomycetota</taxon>
        <taxon>Actinomycetes</taxon>
        <taxon>Streptosporangiales</taxon>
        <taxon>Nocardiopsidaceae</taxon>
        <taxon>Nocardiopsis</taxon>
    </lineage>
</organism>
<comment type="caution">
    <text evidence="3">The sequence shown here is derived from an EMBL/GenBank/DDBJ whole genome shotgun (WGS) entry which is preliminary data.</text>
</comment>
<reference evidence="3 4" key="1">
    <citation type="submission" date="2020-04" db="EMBL/GenBank/DDBJ databases">
        <title>MicrobeNet Type strains.</title>
        <authorList>
            <person name="Nicholson A.C."/>
        </authorList>
    </citation>
    <scope>NUCLEOTIDE SEQUENCE [LARGE SCALE GENOMIC DNA]</scope>
    <source>
        <strain evidence="3 4">ATCC 23612</strain>
    </source>
</reference>
<evidence type="ECO:0000313" key="4">
    <source>
        <dbReference type="Proteomes" id="UP000553209"/>
    </source>
</evidence>